<evidence type="ECO:0000256" key="1">
    <source>
        <dbReference type="SAM" id="MobiDB-lite"/>
    </source>
</evidence>
<protein>
    <submittedName>
        <fullName evidence="4">Uncharacterized protein LOC111134416</fullName>
    </submittedName>
</protein>
<dbReference type="KEGG" id="cvn:111134416"/>
<dbReference type="AlphaFoldDB" id="A0A8B8EHI9"/>
<dbReference type="RefSeq" id="XP_022339106.1">
    <property type="nucleotide sequence ID" value="XM_022483398.1"/>
</dbReference>
<organism evidence="3 4">
    <name type="scientific">Crassostrea virginica</name>
    <name type="common">Eastern oyster</name>
    <dbReference type="NCBI Taxonomy" id="6565"/>
    <lineage>
        <taxon>Eukaryota</taxon>
        <taxon>Metazoa</taxon>
        <taxon>Spiralia</taxon>
        <taxon>Lophotrochozoa</taxon>
        <taxon>Mollusca</taxon>
        <taxon>Bivalvia</taxon>
        <taxon>Autobranchia</taxon>
        <taxon>Pteriomorphia</taxon>
        <taxon>Ostreida</taxon>
        <taxon>Ostreoidea</taxon>
        <taxon>Ostreidae</taxon>
        <taxon>Crassostrea</taxon>
    </lineage>
</organism>
<keyword evidence="2" id="KW-1133">Transmembrane helix</keyword>
<keyword evidence="3" id="KW-1185">Reference proteome</keyword>
<reference evidence="3" key="1">
    <citation type="submission" date="2024-06" db="UniProtKB">
        <authorList>
            <consortium name="RefSeq"/>
        </authorList>
    </citation>
    <scope>NUCLEOTIDE SEQUENCE [LARGE SCALE GENOMIC DNA]</scope>
</reference>
<sequence length="136" mass="15669">MADDVDFSADCDENSRFMVINKEENLEENPSGKAQIHNQTTRKDNKRSWDTECKVLRLSLCFLILCLIFLQSCMDYKAFKEMEFSRRDYEEEFCIGSLSVLRGIYLCGPPKVMGIFGCGNQWTKHSRSIRPCSSGD</sequence>
<keyword evidence="2" id="KW-0472">Membrane</keyword>
<feature type="transmembrane region" description="Helical" evidence="2">
    <location>
        <begin position="55"/>
        <end position="76"/>
    </location>
</feature>
<reference evidence="4" key="2">
    <citation type="submission" date="2025-08" db="UniProtKB">
        <authorList>
            <consortium name="RefSeq"/>
        </authorList>
    </citation>
    <scope>IDENTIFICATION</scope>
    <source>
        <tissue evidence="4">Whole sample</tissue>
    </source>
</reference>
<evidence type="ECO:0000313" key="3">
    <source>
        <dbReference type="Proteomes" id="UP000694844"/>
    </source>
</evidence>
<dbReference type="Proteomes" id="UP000694844">
    <property type="component" value="Chromosome 1"/>
</dbReference>
<dbReference type="GeneID" id="111134416"/>
<proteinExistence type="predicted"/>
<feature type="region of interest" description="Disordered" evidence="1">
    <location>
        <begin position="26"/>
        <end position="46"/>
    </location>
</feature>
<evidence type="ECO:0000256" key="2">
    <source>
        <dbReference type="SAM" id="Phobius"/>
    </source>
</evidence>
<evidence type="ECO:0000313" key="4">
    <source>
        <dbReference type="RefSeq" id="XP_022339106.1"/>
    </source>
</evidence>
<gene>
    <name evidence="4" type="primary">LOC111134416</name>
</gene>
<keyword evidence="2" id="KW-0812">Transmembrane</keyword>
<accession>A0A8B8EHI9</accession>
<name>A0A8B8EHI9_CRAVI</name>